<reference evidence="2" key="1">
    <citation type="submission" date="2020-06" db="EMBL/GenBank/DDBJ databases">
        <title>Whole Genome Sequence of Bradyrhizobium sp. Strain 1S1.</title>
        <authorList>
            <person name="Bromfield E.S.P."/>
            <person name="Cloutier S."/>
        </authorList>
    </citation>
    <scope>NUCLEOTIDE SEQUENCE [LARGE SCALE GENOMIC DNA]</scope>
    <source>
        <strain evidence="2">1S1</strain>
    </source>
</reference>
<proteinExistence type="predicted"/>
<accession>A0A974A1N0</accession>
<comment type="caution">
    <text evidence="2">The sequence shown here is derived from an EMBL/GenBank/DDBJ whole genome shotgun (WGS) entry which is preliminary data.</text>
</comment>
<dbReference type="RefSeq" id="WP_166205800.1">
    <property type="nucleotide sequence ID" value="NZ_CP088285.1"/>
</dbReference>
<feature type="compositionally biased region" description="Basic residues" evidence="1">
    <location>
        <begin position="82"/>
        <end position="97"/>
    </location>
</feature>
<dbReference type="AlphaFoldDB" id="A0A974A1N0"/>
<gene>
    <name evidence="2" type="ORF">HAP48_026680</name>
</gene>
<name>A0A974A1N0_9BRAD</name>
<protein>
    <submittedName>
        <fullName evidence="2">Uncharacterized protein</fullName>
    </submittedName>
</protein>
<evidence type="ECO:0000256" key="1">
    <source>
        <dbReference type="SAM" id="MobiDB-lite"/>
    </source>
</evidence>
<evidence type="ECO:0000313" key="2">
    <source>
        <dbReference type="EMBL" id="NVI46481.1"/>
    </source>
</evidence>
<feature type="region of interest" description="Disordered" evidence="1">
    <location>
        <begin position="73"/>
        <end position="97"/>
    </location>
</feature>
<sequence>MTLAEYYAVAYPDVSPSGADQQFADKIGVARWSVTRYRKFLHYPTPTVWARIKHATKGLVTADDHLPAIAKTQPAMAARSKPAQKRGKAAVKKRAKR</sequence>
<dbReference type="EMBL" id="JAAOLE020000001">
    <property type="protein sequence ID" value="NVI46481.1"/>
    <property type="molecule type" value="Genomic_DNA"/>
</dbReference>
<organism evidence="2">
    <name type="scientific">Bradyrhizobium septentrionale</name>
    <dbReference type="NCBI Taxonomy" id="1404411"/>
    <lineage>
        <taxon>Bacteria</taxon>
        <taxon>Pseudomonadati</taxon>
        <taxon>Pseudomonadota</taxon>
        <taxon>Alphaproteobacteria</taxon>
        <taxon>Hyphomicrobiales</taxon>
        <taxon>Nitrobacteraceae</taxon>
        <taxon>Bradyrhizobium</taxon>
    </lineage>
</organism>